<name>C3Y964_BRAFL</name>
<protein>
    <submittedName>
        <fullName evidence="2">Uncharacterized protein</fullName>
    </submittedName>
</protein>
<organism>
    <name type="scientific">Branchiostoma floridae</name>
    <name type="common">Florida lancelet</name>
    <name type="synonym">Amphioxus</name>
    <dbReference type="NCBI Taxonomy" id="7739"/>
    <lineage>
        <taxon>Eukaryota</taxon>
        <taxon>Metazoa</taxon>
        <taxon>Chordata</taxon>
        <taxon>Cephalochordata</taxon>
        <taxon>Leptocardii</taxon>
        <taxon>Amphioxiformes</taxon>
        <taxon>Branchiostomatidae</taxon>
        <taxon>Branchiostoma</taxon>
    </lineage>
</organism>
<dbReference type="InParanoid" id="C3Y964"/>
<reference evidence="2" key="1">
    <citation type="journal article" date="2008" name="Nature">
        <title>The amphioxus genome and the evolution of the chordate karyotype.</title>
        <authorList>
            <consortium name="US DOE Joint Genome Institute (JGI-PGF)"/>
            <person name="Putnam N.H."/>
            <person name="Butts T."/>
            <person name="Ferrier D.E.K."/>
            <person name="Furlong R.F."/>
            <person name="Hellsten U."/>
            <person name="Kawashima T."/>
            <person name="Robinson-Rechavi M."/>
            <person name="Shoguchi E."/>
            <person name="Terry A."/>
            <person name="Yu J.-K."/>
            <person name="Benito-Gutierrez E.L."/>
            <person name="Dubchak I."/>
            <person name="Garcia-Fernandez J."/>
            <person name="Gibson-Brown J.J."/>
            <person name="Grigoriev I.V."/>
            <person name="Horton A.C."/>
            <person name="de Jong P.J."/>
            <person name="Jurka J."/>
            <person name="Kapitonov V.V."/>
            <person name="Kohara Y."/>
            <person name="Kuroki Y."/>
            <person name="Lindquist E."/>
            <person name="Lucas S."/>
            <person name="Osoegawa K."/>
            <person name="Pennacchio L.A."/>
            <person name="Salamov A.A."/>
            <person name="Satou Y."/>
            <person name="Sauka-Spengler T."/>
            <person name="Schmutz J."/>
            <person name="Shin-I T."/>
            <person name="Toyoda A."/>
            <person name="Bronner-Fraser M."/>
            <person name="Fujiyama A."/>
            <person name="Holland L.Z."/>
            <person name="Holland P.W.H."/>
            <person name="Satoh N."/>
            <person name="Rokhsar D.S."/>
        </authorList>
    </citation>
    <scope>NUCLEOTIDE SEQUENCE [LARGE SCALE GENOMIC DNA]</scope>
    <source>
        <strain evidence="2">S238N-H82</strain>
        <tissue evidence="2">Testes</tissue>
    </source>
</reference>
<keyword evidence="1" id="KW-0812">Transmembrane</keyword>
<keyword evidence="1" id="KW-1133">Transmembrane helix</keyword>
<keyword evidence="1" id="KW-0472">Membrane</keyword>
<dbReference type="AlphaFoldDB" id="C3Y964"/>
<feature type="transmembrane region" description="Helical" evidence="1">
    <location>
        <begin position="254"/>
        <end position="280"/>
    </location>
</feature>
<dbReference type="EMBL" id="GG666492">
    <property type="protein sequence ID" value="EEN63120.1"/>
    <property type="molecule type" value="Genomic_DNA"/>
</dbReference>
<proteinExistence type="predicted"/>
<evidence type="ECO:0000256" key="1">
    <source>
        <dbReference type="SAM" id="Phobius"/>
    </source>
</evidence>
<evidence type="ECO:0000313" key="2">
    <source>
        <dbReference type="EMBL" id="EEN63120.1"/>
    </source>
</evidence>
<sequence>MFFSLEFRQVPQKAASQVIAVFRQLYTTNPMASEMYKHRNLFRCKTPPNLEGAELYKLDVSKCHPTPCPLDSPCPTADYQPNITTLSPLQTTSSSLNQLLTSTFTKLHKAEISQPGKGISKTINGMFTAASALSQVTDMKVALDMTERGQALDMTEVKQALVMTELTQALGMTEMKQALDMAEVKQALDMTDMTQTLDMTEITQALDMTEMTEALHMTEGTEALDMTIVTQALETMTEITQALKSIPKSVAMPIAWIITITVIIVMIVVVGGVVFAVWWVKGGVKQHGQNVPIGTVNNMAAGQIVNNIPCEKTDLGQNVGK</sequence>
<gene>
    <name evidence="2" type="ORF">BRAFLDRAFT_68096</name>
</gene>
<accession>C3Y964</accession>